<dbReference type="eggNOG" id="ENOG5030DDE">
    <property type="taxonomic scope" value="Bacteria"/>
</dbReference>
<keyword evidence="1" id="KW-1133">Transmembrane helix</keyword>
<feature type="transmembrane region" description="Helical" evidence="1">
    <location>
        <begin position="146"/>
        <end position="167"/>
    </location>
</feature>
<gene>
    <name evidence="2" type="ORF">SAMN02927925_00090</name>
</gene>
<dbReference type="Pfam" id="PF13858">
    <property type="entry name" value="DUF4199"/>
    <property type="match status" value="1"/>
</dbReference>
<keyword evidence="1" id="KW-0472">Membrane</keyword>
<reference evidence="2 3" key="1">
    <citation type="submission" date="2016-10" db="EMBL/GenBank/DDBJ databases">
        <authorList>
            <person name="de Groot N.N."/>
        </authorList>
    </citation>
    <scope>NUCLEOTIDE SEQUENCE [LARGE SCALE GENOMIC DNA]</scope>
    <source>
        <strain evidence="2 3">CGMCC 1.3801</strain>
    </source>
</reference>
<feature type="transmembrane region" description="Helical" evidence="1">
    <location>
        <begin position="75"/>
        <end position="97"/>
    </location>
</feature>
<organism evidence="2 3">
    <name type="scientific">Flavobacterium saliperosum</name>
    <dbReference type="NCBI Taxonomy" id="329186"/>
    <lineage>
        <taxon>Bacteria</taxon>
        <taxon>Pseudomonadati</taxon>
        <taxon>Bacteroidota</taxon>
        <taxon>Flavobacteriia</taxon>
        <taxon>Flavobacteriales</taxon>
        <taxon>Flavobacteriaceae</taxon>
        <taxon>Flavobacterium</taxon>
    </lineage>
</organism>
<feature type="transmembrane region" description="Helical" evidence="1">
    <location>
        <begin position="36"/>
        <end position="55"/>
    </location>
</feature>
<evidence type="ECO:0000313" key="2">
    <source>
        <dbReference type="EMBL" id="SCX00071.1"/>
    </source>
</evidence>
<dbReference type="InterPro" id="IPR025250">
    <property type="entry name" value="DUF4199"/>
</dbReference>
<dbReference type="EMBL" id="FMTY01000001">
    <property type="protein sequence ID" value="SCX00071.1"/>
    <property type="molecule type" value="Genomic_DNA"/>
</dbReference>
<dbReference type="AlphaFoldDB" id="A0A1G4V295"/>
<evidence type="ECO:0000256" key="1">
    <source>
        <dbReference type="SAM" id="Phobius"/>
    </source>
</evidence>
<evidence type="ECO:0008006" key="4">
    <source>
        <dbReference type="Google" id="ProtNLM"/>
    </source>
</evidence>
<accession>A0A1G4V295</accession>
<proteinExistence type="predicted"/>
<dbReference type="STRING" id="329186.SAMN02927925_00090"/>
<sequence>MNEVIKKNALNYGIIWGVVYILFVTTLYVLDPLFLIKPTKFISFILYIVLGIMIINKTKKELGGYISFKEAFTTYFLCSVIGLTISTLYDIILFNIIDPSIKEPINDYLVTKGVEGMKMFGAKTEDIKKFVEEIQNNDQFSPLNQLLGLIQAFLISAVFGSLLALIFRNKTSNLE</sequence>
<feature type="transmembrane region" description="Helical" evidence="1">
    <location>
        <begin position="12"/>
        <end position="30"/>
    </location>
</feature>
<evidence type="ECO:0000313" key="3">
    <source>
        <dbReference type="Proteomes" id="UP000182124"/>
    </source>
</evidence>
<protein>
    <recommendedName>
        <fullName evidence="4">DUF4199 domain-containing protein</fullName>
    </recommendedName>
</protein>
<dbReference type="RefSeq" id="WP_023575181.1">
    <property type="nucleotide sequence ID" value="NZ_CBCSBQ010000013.1"/>
</dbReference>
<name>A0A1G4V295_9FLAO</name>
<dbReference type="Proteomes" id="UP000182124">
    <property type="component" value="Unassembled WGS sequence"/>
</dbReference>
<keyword evidence="1" id="KW-0812">Transmembrane</keyword>